<proteinExistence type="predicted"/>
<feature type="region of interest" description="Disordered" evidence="1">
    <location>
        <begin position="1"/>
        <end position="20"/>
    </location>
</feature>
<dbReference type="EMBL" id="UINC01032587">
    <property type="protein sequence ID" value="SVB20490.1"/>
    <property type="molecule type" value="Genomic_DNA"/>
</dbReference>
<evidence type="ECO:0000256" key="1">
    <source>
        <dbReference type="SAM" id="MobiDB-lite"/>
    </source>
</evidence>
<sequence length="52" mass="6033">MLLWNVSKDKKTGLDNPLENNKDGMKPLEFCLNSKLNQQLDTKVEIGSRNWQ</sequence>
<accession>A0A382C369</accession>
<gene>
    <name evidence="2" type="ORF">METZ01_LOCUS173344</name>
</gene>
<protein>
    <submittedName>
        <fullName evidence="2">Uncharacterized protein</fullName>
    </submittedName>
</protein>
<organism evidence="2">
    <name type="scientific">marine metagenome</name>
    <dbReference type="NCBI Taxonomy" id="408172"/>
    <lineage>
        <taxon>unclassified sequences</taxon>
        <taxon>metagenomes</taxon>
        <taxon>ecological metagenomes</taxon>
    </lineage>
</organism>
<name>A0A382C369_9ZZZZ</name>
<reference evidence="2" key="1">
    <citation type="submission" date="2018-05" db="EMBL/GenBank/DDBJ databases">
        <authorList>
            <person name="Lanie J.A."/>
            <person name="Ng W.-L."/>
            <person name="Kazmierczak K.M."/>
            <person name="Andrzejewski T.M."/>
            <person name="Davidsen T.M."/>
            <person name="Wayne K.J."/>
            <person name="Tettelin H."/>
            <person name="Glass J.I."/>
            <person name="Rusch D."/>
            <person name="Podicherti R."/>
            <person name="Tsui H.-C.T."/>
            <person name="Winkler M.E."/>
        </authorList>
    </citation>
    <scope>NUCLEOTIDE SEQUENCE</scope>
</reference>
<evidence type="ECO:0000313" key="2">
    <source>
        <dbReference type="EMBL" id="SVB20490.1"/>
    </source>
</evidence>
<dbReference type="AlphaFoldDB" id="A0A382C369"/>